<reference evidence="3 4" key="1">
    <citation type="submission" date="2024-04" db="EMBL/GenBank/DDBJ databases">
        <title>Tritrichomonas musculus Genome.</title>
        <authorList>
            <person name="Alves-Ferreira E."/>
            <person name="Grigg M."/>
            <person name="Lorenzi H."/>
            <person name="Galac M."/>
        </authorList>
    </citation>
    <scope>NUCLEOTIDE SEQUENCE [LARGE SCALE GENOMIC DNA]</scope>
    <source>
        <strain evidence="3 4">EAF2021</strain>
    </source>
</reference>
<dbReference type="PANTHER" id="PTHR47026">
    <property type="entry name" value="PIGMENTOSA GTPASE REGULATOR-LIKE PROTEIN, PUTATIVE-RELATED"/>
    <property type="match status" value="1"/>
</dbReference>
<comment type="caution">
    <text evidence="3">The sequence shown here is derived from an EMBL/GenBank/DDBJ whole genome shotgun (WGS) entry which is preliminary data.</text>
</comment>
<feature type="compositionally biased region" description="Acidic residues" evidence="2">
    <location>
        <begin position="85"/>
        <end position="104"/>
    </location>
</feature>
<feature type="region of interest" description="Disordered" evidence="2">
    <location>
        <begin position="1"/>
        <end position="37"/>
    </location>
</feature>
<feature type="compositionally biased region" description="Low complexity" evidence="2">
    <location>
        <begin position="1"/>
        <end position="23"/>
    </location>
</feature>
<evidence type="ECO:0000256" key="1">
    <source>
        <dbReference type="SAM" id="Coils"/>
    </source>
</evidence>
<feature type="coiled-coil region" evidence="1">
    <location>
        <begin position="334"/>
        <end position="392"/>
    </location>
</feature>
<evidence type="ECO:0008006" key="5">
    <source>
        <dbReference type="Google" id="ProtNLM"/>
    </source>
</evidence>
<evidence type="ECO:0000313" key="3">
    <source>
        <dbReference type="EMBL" id="KAK8894143.1"/>
    </source>
</evidence>
<protein>
    <recommendedName>
        <fullName evidence="5">DUF4201 domain-containing protein</fullName>
    </recommendedName>
</protein>
<feature type="compositionally biased region" description="Basic residues" evidence="2">
    <location>
        <begin position="583"/>
        <end position="597"/>
    </location>
</feature>
<dbReference type="PANTHER" id="PTHR47026:SF2">
    <property type="entry name" value="FLAGELLAR ASSOCIATED PROTEIN"/>
    <property type="match status" value="1"/>
</dbReference>
<keyword evidence="4" id="KW-1185">Reference proteome</keyword>
<feature type="compositionally biased region" description="Basic and acidic residues" evidence="2">
    <location>
        <begin position="213"/>
        <end position="253"/>
    </location>
</feature>
<organism evidence="3 4">
    <name type="scientific">Tritrichomonas musculus</name>
    <dbReference type="NCBI Taxonomy" id="1915356"/>
    <lineage>
        <taxon>Eukaryota</taxon>
        <taxon>Metamonada</taxon>
        <taxon>Parabasalia</taxon>
        <taxon>Tritrichomonadida</taxon>
        <taxon>Tritrichomonadidae</taxon>
        <taxon>Tritrichomonas</taxon>
    </lineage>
</organism>
<feature type="region of interest" description="Disordered" evidence="2">
    <location>
        <begin position="556"/>
        <end position="597"/>
    </location>
</feature>
<feature type="region of interest" description="Disordered" evidence="2">
    <location>
        <begin position="55"/>
        <end position="134"/>
    </location>
</feature>
<evidence type="ECO:0000256" key="2">
    <source>
        <dbReference type="SAM" id="MobiDB-lite"/>
    </source>
</evidence>
<sequence length="597" mass="69668">MDPDNQFQDPNDNNMEEMLMNPDDQMDQPDDLQTNPLEQDIDQNEDAILQRSINIQDETNNVDEYNEEQPMFDDGNGDGNIQFDGNEDDFIPDDQISPEDDGDENSMSQPTEKIKALSEKEEDQISPLEETTNNIAMSLLPQSAIDENQEINEDKSNNFNEVENTKDEDQTINEIEKSDENQRPDEDQIMNQNENINDKEIENQETPIQNSIEETKDDQQAIDQEKEMQDIPDKVDNNETEGRPSEEGMEVKDNMTPQRATRQRRLFTPITPIESLSKLPPLQTDPDLDAENLRLLNNFKKKGRLPDITQRTQLVQYIQREKVNNVVAQRFGKAQELQDLLQKYQKAIVDQEIKERNRDKIENLKASLDSTKEELKKNDKEIKYKIEDEKEKQKEHYYVLLQRQDEELNTFERKWNDPNFIQKYAKPSSTLLSMKNVERSMVLTKMFDRAEIVHNKVKELEKVESRQAQEVAENEMEREKQKILSRQASEIQAYELHCTRQIEIIERNHESSRLKTKGKIAKLEAEILELEKNPPTSLPPMSSPATELKLQTVMTPRTSKRYSMYKTQPKKPVLTLNPLKNVRPSKKSRRKTVSSLT</sequence>
<dbReference type="EMBL" id="JAPFFF010000003">
    <property type="protein sequence ID" value="KAK8894143.1"/>
    <property type="molecule type" value="Genomic_DNA"/>
</dbReference>
<name>A0ABR2KSN6_9EUKA</name>
<feature type="region of interest" description="Disordered" evidence="2">
    <location>
        <begin position="148"/>
        <end position="258"/>
    </location>
</feature>
<gene>
    <name evidence="3" type="ORF">M9Y10_022576</name>
</gene>
<evidence type="ECO:0000313" key="4">
    <source>
        <dbReference type="Proteomes" id="UP001470230"/>
    </source>
</evidence>
<accession>A0ABR2KSN6</accession>
<proteinExistence type="predicted"/>
<dbReference type="Proteomes" id="UP001470230">
    <property type="component" value="Unassembled WGS sequence"/>
</dbReference>
<keyword evidence="1" id="KW-0175">Coiled coil</keyword>
<feature type="compositionally biased region" description="Acidic residues" evidence="2">
    <location>
        <begin position="60"/>
        <end position="71"/>
    </location>
</feature>
<feature type="compositionally biased region" description="Basic and acidic residues" evidence="2">
    <location>
        <begin position="163"/>
        <end position="186"/>
    </location>
</feature>